<dbReference type="RefSeq" id="XP_062791551.1">
    <property type="nucleotide sequence ID" value="XM_062935500.1"/>
</dbReference>
<dbReference type="Proteomes" id="UP001329825">
    <property type="component" value="Chromosome 5"/>
</dbReference>
<dbReference type="GeneID" id="87955905"/>
<reference evidence="1 2" key="1">
    <citation type="submission" date="2024-01" db="EMBL/GenBank/DDBJ databases">
        <title>Comparative genomics of Cryptococcus and Kwoniella reveals pathogenesis evolution and contrasting modes of karyotype evolution via chromosome fusion or intercentromeric recombination.</title>
        <authorList>
            <person name="Coelho M.A."/>
            <person name="David-Palma M."/>
            <person name="Shea T."/>
            <person name="Bowers K."/>
            <person name="McGinley-Smith S."/>
            <person name="Mohammad A.W."/>
            <person name="Gnirke A."/>
            <person name="Yurkov A.M."/>
            <person name="Nowrousian M."/>
            <person name="Sun S."/>
            <person name="Cuomo C.A."/>
            <person name="Heitman J."/>
        </authorList>
    </citation>
    <scope>NUCLEOTIDE SEQUENCE [LARGE SCALE GENOMIC DNA]</scope>
    <source>
        <strain evidence="1">CBS 11374</strain>
    </source>
</reference>
<evidence type="ECO:0000313" key="1">
    <source>
        <dbReference type="EMBL" id="WRT66811.1"/>
    </source>
</evidence>
<organism evidence="1 2">
    <name type="scientific">Kwoniella shivajii</name>
    <dbReference type="NCBI Taxonomy" id="564305"/>
    <lineage>
        <taxon>Eukaryota</taxon>
        <taxon>Fungi</taxon>
        <taxon>Dikarya</taxon>
        <taxon>Basidiomycota</taxon>
        <taxon>Agaricomycotina</taxon>
        <taxon>Tremellomycetes</taxon>
        <taxon>Tremellales</taxon>
        <taxon>Cryptococcaceae</taxon>
        <taxon>Kwoniella</taxon>
    </lineage>
</organism>
<gene>
    <name evidence="1" type="ORF">IL334_003774</name>
</gene>
<name>A0ABZ1CYU9_9TREE</name>
<protein>
    <submittedName>
        <fullName evidence="1">Uncharacterized protein</fullName>
    </submittedName>
</protein>
<evidence type="ECO:0000313" key="2">
    <source>
        <dbReference type="Proteomes" id="UP001329825"/>
    </source>
</evidence>
<proteinExistence type="predicted"/>
<keyword evidence="2" id="KW-1185">Reference proteome</keyword>
<dbReference type="EMBL" id="CP141885">
    <property type="protein sequence ID" value="WRT66811.1"/>
    <property type="molecule type" value="Genomic_DNA"/>
</dbReference>
<sequence length="263" mass="29205">MPLLISRARHVLQPLKPLALSVGFSFVVPVRLYSTPQPGHASCTRRLIRQPSPAASRESPYPVVFLRAKGLGMEEEGEWVEWSSMFAEKGYTSVEIDINSPSSPSTTTSFSSPEETVSPFKPMITVLSSEIRLLSIPFPPILIASGSSTLLAQAYIEDNPSSGLILINPSPDEDPRAKASDWKWPVFKYEPHFPILVLSDHEGLNKLSVTNRLVRESGQEPSTGKGWFRRQKGVEMGVVDDLSGGLNERGRIEVERWMDRQGF</sequence>
<accession>A0ABZ1CYU9</accession>